<name>A0A165EJ28_9APHY</name>
<dbReference type="EMBL" id="KV427620">
    <property type="protein sequence ID" value="KZT07154.1"/>
    <property type="molecule type" value="Genomic_DNA"/>
</dbReference>
<keyword evidence="3" id="KW-1185">Reference proteome</keyword>
<sequence length="168" mass="17341">MAASISEATKKTNDKMQATAIQAARKAYAVAAAAATAHALYIVTTTPQVMAPQVAAPQIAAPQLAAPQITAPQLAAPQVAAPPAAAPPDPLPAPDEPVQDDNAAAEFTDDVAAASSDEDVEDVVPGPPWSWVNARNLAMLMVDVFALDFTSPAEKIQRCGPPRPDLQI</sequence>
<dbReference type="Proteomes" id="UP000076871">
    <property type="component" value="Unassembled WGS sequence"/>
</dbReference>
<gene>
    <name evidence="2" type="ORF">LAESUDRAFT_713662</name>
</gene>
<dbReference type="RefSeq" id="XP_040764894.1">
    <property type="nucleotide sequence ID" value="XM_040906998.1"/>
</dbReference>
<organism evidence="2 3">
    <name type="scientific">Laetiporus sulphureus 93-53</name>
    <dbReference type="NCBI Taxonomy" id="1314785"/>
    <lineage>
        <taxon>Eukaryota</taxon>
        <taxon>Fungi</taxon>
        <taxon>Dikarya</taxon>
        <taxon>Basidiomycota</taxon>
        <taxon>Agaricomycotina</taxon>
        <taxon>Agaricomycetes</taxon>
        <taxon>Polyporales</taxon>
        <taxon>Laetiporus</taxon>
    </lineage>
</organism>
<evidence type="ECO:0000256" key="1">
    <source>
        <dbReference type="SAM" id="MobiDB-lite"/>
    </source>
</evidence>
<evidence type="ECO:0000313" key="3">
    <source>
        <dbReference type="Proteomes" id="UP000076871"/>
    </source>
</evidence>
<protein>
    <submittedName>
        <fullName evidence="2">Uncharacterized protein</fullName>
    </submittedName>
</protein>
<dbReference type="AlphaFoldDB" id="A0A165EJ28"/>
<dbReference type="InParanoid" id="A0A165EJ28"/>
<feature type="region of interest" description="Disordered" evidence="1">
    <location>
        <begin position="75"/>
        <end position="105"/>
    </location>
</feature>
<accession>A0A165EJ28</accession>
<feature type="compositionally biased region" description="Pro residues" evidence="1">
    <location>
        <begin position="84"/>
        <end position="95"/>
    </location>
</feature>
<dbReference type="GeneID" id="63824027"/>
<reference evidence="2 3" key="1">
    <citation type="journal article" date="2016" name="Mol. Biol. Evol.">
        <title>Comparative Genomics of Early-Diverging Mushroom-Forming Fungi Provides Insights into the Origins of Lignocellulose Decay Capabilities.</title>
        <authorList>
            <person name="Nagy L.G."/>
            <person name="Riley R."/>
            <person name="Tritt A."/>
            <person name="Adam C."/>
            <person name="Daum C."/>
            <person name="Floudas D."/>
            <person name="Sun H."/>
            <person name="Yadav J.S."/>
            <person name="Pangilinan J."/>
            <person name="Larsson K.H."/>
            <person name="Matsuura K."/>
            <person name="Barry K."/>
            <person name="Labutti K."/>
            <person name="Kuo R."/>
            <person name="Ohm R.A."/>
            <person name="Bhattacharya S.S."/>
            <person name="Shirouzu T."/>
            <person name="Yoshinaga Y."/>
            <person name="Martin F.M."/>
            <person name="Grigoriev I.V."/>
            <person name="Hibbett D.S."/>
        </authorList>
    </citation>
    <scope>NUCLEOTIDE SEQUENCE [LARGE SCALE GENOMIC DNA]</scope>
    <source>
        <strain evidence="2 3">93-53</strain>
    </source>
</reference>
<proteinExistence type="predicted"/>
<evidence type="ECO:0000313" key="2">
    <source>
        <dbReference type="EMBL" id="KZT07154.1"/>
    </source>
</evidence>